<comment type="caution">
    <text evidence="17">The sequence shown here is derived from an EMBL/GenBank/DDBJ whole genome shotgun (WGS) entry which is preliminary data.</text>
</comment>
<dbReference type="EC" id="1.14.99.56" evidence="15"/>
<feature type="domain" description="Auxiliary Activity family 9 catalytic" evidence="16">
    <location>
        <begin position="15"/>
        <end position="217"/>
    </location>
</feature>
<evidence type="ECO:0000256" key="10">
    <source>
        <dbReference type="ARBA" id="ARBA00023157"/>
    </source>
</evidence>
<keyword evidence="4" id="KW-0479">Metal-binding</keyword>
<evidence type="ECO:0000256" key="3">
    <source>
        <dbReference type="ARBA" id="ARBA00022525"/>
    </source>
</evidence>
<evidence type="ECO:0000256" key="14">
    <source>
        <dbReference type="ARBA" id="ARBA00045077"/>
    </source>
</evidence>
<dbReference type="InterPro" id="IPR049892">
    <property type="entry name" value="AA9"/>
</dbReference>
<dbReference type="GO" id="GO:0030245">
    <property type="term" value="P:cellulose catabolic process"/>
    <property type="evidence" value="ECO:0007669"/>
    <property type="project" value="UniProtKB-KW"/>
</dbReference>
<evidence type="ECO:0000256" key="2">
    <source>
        <dbReference type="ARBA" id="ARBA00004613"/>
    </source>
</evidence>
<keyword evidence="6" id="KW-0136">Cellulose degradation</keyword>
<gene>
    <name evidence="17" type="ORF">C8A04DRAFT_14006</name>
</gene>
<sequence>MKSILPLLAASANAHYIFNILIVNDQQIGGEYDYVRRNSNSYNPSFPSDIIDSPDLRCNHGAHANDGTQTYEVAAGDKIALKIFFNEFVEHPGPGLVYLSKAPDGTSVSAYEGDGDWFKVYETGLCGSNPSVDDNWCTWQKDRIEFTIPASTPPGEYLARVEHIGLHEGHVGKAQFYIECAQLKITGAGGGTPGPLVKIPGIYSAQDPGIAYNKWTSNPAPYVMPGPAVWDGN</sequence>
<evidence type="ECO:0000256" key="7">
    <source>
        <dbReference type="ARBA" id="ARBA00023002"/>
    </source>
</evidence>
<dbReference type="InterPro" id="IPR005103">
    <property type="entry name" value="AA9_LPMO"/>
</dbReference>
<reference evidence="17" key="1">
    <citation type="journal article" date="2023" name="Mol. Phylogenet. Evol.">
        <title>Genome-scale phylogeny and comparative genomics of the fungal order Sordariales.</title>
        <authorList>
            <person name="Hensen N."/>
            <person name="Bonometti L."/>
            <person name="Westerberg I."/>
            <person name="Brannstrom I.O."/>
            <person name="Guillou S."/>
            <person name="Cros-Aarteil S."/>
            <person name="Calhoun S."/>
            <person name="Haridas S."/>
            <person name="Kuo A."/>
            <person name="Mondo S."/>
            <person name="Pangilinan J."/>
            <person name="Riley R."/>
            <person name="LaButti K."/>
            <person name="Andreopoulos B."/>
            <person name="Lipzen A."/>
            <person name="Chen C."/>
            <person name="Yan M."/>
            <person name="Daum C."/>
            <person name="Ng V."/>
            <person name="Clum A."/>
            <person name="Steindorff A."/>
            <person name="Ohm R.A."/>
            <person name="Martin F."/>
            <person name="Silar P."/>
            <person name="Natvig D.O."/>
            <person name="Lalanne C."/>
            <person name="Gautier V."/>
            <person name="Ament-Velasquez S.L."/>
            <person name="Kruys A."/>
            <person name="Hutchinson M.I."/>
            <person name="Powell A.J."/>
            <person name="Barry K."/>
            <person name="Miller A.N."/>
            <person name="Grigoriev I.V."/>
            <person name="Debuchy R."/>
            <person name="Gladieux P."/>
            <person name="Hiltunen Thoren M."/>
            <person name="Johannesson H."/>
        </authorList>
    </citation>
    <scope>NUCLEOTIDE SEQUENCE</scope>
    <source>
        <strain evidence="17">CBS 141.50</strain>
    </source>
</reference>
<dbReference type="AlphaFoldDB" id="A0AAN6UZW6"/>
<keyword evidence="18" id="KW-1185">Reference proteome</keyword>
<organism evidence="17 18">
    <name type="scientific">Dichotomopilus funicola</name>
    <dbReference type="NCBI Taxonomy" id="1934379"/>
    <lineage>
        <taxon>Eukaryota</taxon>
        <taxon>Fungi</taxon>
        <taxon>Dikarya</taxon>
        <taxon>Ascomycota</taxon>
        <taxon>Pezizomycotina</taxon>
        <taxon>Sordariomycetes</taxon>
        <taxon>Sordariomycetidae</taxon>
        <taxon>Sordariales</taxon>
        <taxon>Chaetomiaceae</taxon>
        <taxon>Dichotomopilus</taxon>
    </lineage>
</organism>
<dbReference type="PANTHER" id="PTHR33353:SF2">
    <property type="entry name" value="ENDO-BETA-1,4-GLUCANASE D"/>
    <property type="match status" value="1"/>
</dbReference>
<name>A0AAN6UZW6_9PEZI</name>
<evidence type="ECO:0000256" key="13">
    <source>
        <dbReference type="ARBA" id="ARBA00044502"/>
    </source>
</evidence>
<evidence type="ECO:0000256" key="1">
    <source>
        <dbReference type="ARBA" id="ARBA00001973"/>
    </source>
</evidence>
<keyword evidence="3" id="KW-0964">Secreted</keyword>
<comment type="catalytic activity">
    <reaction evidence="14">
        <text>[(1-&gt;4)-beta-D-glucosyl]n+m + reduced acceptor + O2 = 4-dehydro-beta-D-glucosyl-[(1-&gt;4)-beta-D-glucosyl]n-1 + [(1-&gt;4)-beta-D-glucosyl]m + acceptor + H2O.</text>
        <dbReference type="EC" id="1.14.99.56"/>
    </reaction>
</comment>
<protein>
    <recommendedName>
        <fullName evidence="15">lytic cellulose monooxygenase (C4-dehydrogenating)</fullName>
        <ecNumber evidence="15">1.14.99.56</ecNumber>
    </recommendedName>
</protein>
<dbReference type="GO" id="GO:0016787">
    <property type="term" value="F:hydrolase activity"/>
    <property type="evidence" value="ECO:0007669"/>
    <property type="project" value="UniProtKB-KW"/>
</dbReference>
<evidence type="ECO:0000256" key="4">
    <source>
        <dbReference type="ARBA" id="ARBA00022723"/>
    </source>
</evidence>
<dbReference type="PANTHER" id="PTHR33353">
    <property type="entry name" value="PUTATIVE (AFU_ORTHOLOGUE AFUA_1G12560)-RELATED"/>
    <property type="match status" value="1"/>
</dbReference>
<keyword evidence="10" id="KW-1015">Disulfide bond</keyword>
<reference evidence="17" key="2">
    <citation type="submission" date="2023-05" db="EMBL/GenBank/DDBJ databases">
        <authorList>
            <consortium name="Lawrence Berkeley National Laboratory"/>
            <person name="Steindorff A."/>
            <person name="Hensen N."/>
            <person name="Bonometti L."/>
            <person name="Westerberg I."/>
            <person name="Brannstrom I.O."/>
            <person name="Guillou S."/>
            <person name="Cros-Aarteil S."/>
            <person name="Calhoun S."/>
            <person name="Haridas S."/>
            <person name="Kuo A."/>
            <person name="Mondo S."/>
            <person name="Pangilinan J."/>
            <person name="Riley R."/>
            <person name="Labutti K."/>
            <person name="Andreopoulos B."/>
            <person name="Lipzen A."/>
            <person name="Chen C."/>
            <person name="Yanf M."/>
            <person name="Daum C."/>
            <person name="Ng V."/>
            <person name="Clum A."/>
            <person name="Ohm R."/>
            <person name="Martin F."/>
            <person name="Silar P."/>
            <person name="Natvig D."/>
            <person name="Lalanne C."/>
            <person name="Gautier V."/>
            <person name="Ament-Velasquez S.L."/>
            <person name="Kruys A."/>
            <person name="Hutchinson M.I."/>
            <person name="Powell A.J."/>
            <person name="Barry K."/>
            <person name="Miller A.N."/>
            <person name="Grigoriev I.V."/>
            <person name="Debuchy R."/>
            <person name="Gladieux P."/>
            <person name="Thoren M.H."/>
            <person name="Johannesson H."/>
        </authorList>
    </citation>
    <scope>NUCLEOTIDE SEQUENCE</scope>
    <source>
        <strain evidence="17">CBS 141.50</strain>
    </source>
</reference>
<dbReference type="GeneID" id="87814545"/>
<evidence type="ECO:0000313" key="17">
    <source>
        <dbReference type="EMBL" id="KAK4141540.1"/>
    </source>
</evidence>
<dbReference type="EMBL" id="MU853610">
    <property type="protein sequence ID" value="KAK4141540.1"/>
    <property type="molecule type" value="Genomic_DNA"/>
</dbReference>
<evidence type="ECO:0000256" key="5">
    <source>
        <dbReference type="ARBA" id="ARBA00022729"/>
    </source>
</evidence>
<evidence type="ECO:0000313" key="18">
    <source>
        <dbReference type="Proteomes" id="UP001302676"/>
    </source>
</evidence>
<evidence type="ECO:0000256" key="12">
    <source>
        <dbReference type="ARBA" id="ARBA00023326"/>
    </source>
</evidence>
<keyword evidence="9" id="KW-0503">Monooxygenase</keyword>
<keyword evidence="8" id="KW-0186">Copper</keyword>
<dbReference type="CDD" id="cd21175">
    <property type="entry name" value="LPMO_AA9"/>
    <property type="match status" value="1"/>
</dbReference>
<dbReference type="GO" id="GO:0005576">
    <property type="term" value="C:extracellular region"/>
    <property type="evidence" value="ECO:0007669"/>
    <property type="project" value="UniProtKB-SubCell"/>
</dbReference>
<dbReference type="GO" id="GO:0004497">
    <property type="term" value="F:monooxygenase activity"/>
    <property type="evidence" value="ECO:0007669"/>
    <property type="project" value="UniProtKB-KW"/>
</dbReference>
<keyword evidence="11" id="KW-0119">Carbohydrate metabolism</keyword>
<evidence type="ECO:0000256" key="9">
    <source>
        <dbReference type="ARBA" id="ARBA00023033"/>
    </source>
</evidence>
<dbReference type="GO" id="GO:0046872">
    <property type="term" value="F:metal ion binding"/>
    <property type="evidence" value="ECO:0007669"/>
    <property type="project" value="UniProtKB-KW"/>
</dbReference>
<comment type="similarity">
    <text evidence="13">Belongs to the polysaccharide monooxygenase AA9 family.</text>
</comment>
<accession>A0AAN6UZW6</accession>
<dbReference type="Proteomes" id="UP001302676">
    <property type="component" value="Unassembled WGS sequence"/>
</dbReference>
<dbReference type="Pfam" id="PF03443">
    <property type="entry name" value="AA9"/>
    <property type="match status" value="1"/>
</dbReference>
<evidence type="ECO:0000256" key="15">
    <source>
        <dbReference type="ARBA" id="ARBA00047174"/>
    </source>
</evidence>
<comment type="subcellular location">
    <subcellularLocation>
        <location evidence="2">Secreted</location>
    </subcellularLocation>
</comment>
<keyword evidence="5" id="KW-0732">Signal</keyword>
<keyword evidence="7" id="KW-0560">Oxidoreductase</keyword>
<dbReference type="RefSeq" id="XP_062634911.1">
    <property type="nucleotide sequence ID" value="XM_062777932.1"/>
</dbReference>
<keyword evidence="12" id="KW-0624">Polysaccharide degradation</keyword>
<comment type="cofactor">
    <cofactor evidence="1">
        <name>Cu(2+)</name>
        <dbReference type="ChEBI" id="CHEBI:29036"/>
    </cofactor>
</comment>
<keyword evidence="17" id="KW-0378">Hydrolase</keyword>
<dbReference type="Gene3D" id="2.70.50.70">
    <property type="match status" value="1"/>
</dbReference>
<evidence type="ECO:0000256" key="6">
    <source>
        <dbReference type="ARBA" id="ARBA00023001"/>
    </source>
</evidence>
<evidence type="ECO:0000259" key="16">
    <source>
        <dbReference type="Pfam" id="PF03443"/>
    </source>
</evidence>
<evidence type="ECO:0000256" key="11">
    <source>
        <dbReference type="ARBA" id="ARBA00023277"/>
    </source>
</evidence>
<evidence type="ECO:0000256" key="8">
    <source>
        <dbReference type="ARBA" id="ARBA00023008"/>
    </source>
</evidence>
<proteinExistence type="inferred from homology"/>